<feature type="region of interest" description="Disordered" evidence="1">
    <location>
        <begin position="12"/>
        <end position="122"/>
    </location>
</feature>
<comment type="caution">
    <text evidence="2">The sequence shown here is derived from an EMBL/GenBank/DDBJ whole genome shotgun (WGS) entry which is preliminary data.</text>
</comment>
<evidence type="ECO:0000313" key="2">
    <source>
        <dbReference type="EMBL" id="GAD52459.1"/>
    </source>
</evidence>
<dbReference type="Proteomes" id="UP000016986">
    <property type="component" value="Unassembled WGS sequence"/>
</dbReference>
<feature type="compositionally biased region" description="Basic and acidic residues" evidence="1">
    <location>
        <begin position="69"/>
        <end position="78"/>
    </location>
</feature>
<dbReference type="AlphaFoldDB" id="U3A495"/>
<feature type="compositionally biased region" description="Basic and acidic residues" evidence="1">
    <location>
        <begin position="31"/>
        <end position="62"/>
    </location>
</feature>
<proteinExistence type="predicted"/>
<evidence type="ECO:0000256" key="1">
    <source>
        <dbReference type="SAM" id="MobiDB-lite"/>
    </source>
</evidence>
<evidence type="ECO:0000313" key="3">
    <source>
        <dbReference type="Proteomes" id="UP000016986"/>
    </source>
</evidence>
<reference evidence="2 3" key="1">
    <citation type="submission" date="2013-09" db="EMBL/GenBank/DDBJ databases">
        <title>Whole genome sequencing of Halarchaeum acidiphilum strain MH1-52-1.</title>
        <authorList>
            <person name="Shimane Y."/>
            <person name="Minegishi H."/>
            <person name="Nishi S."/>
            <person name="Echigo A."/>
            <person name="Shuto A."/>
            <person name="Konishi M."/>
            <person name="Ito T."/>
            <person name="Ohkuma M."/>
            <person name="Ohta Y."/>
            <person name="Nagano Y."/>
            <person name="Tsubouchi T."/>
            <person name="Mori K."/>
            <person name="Usui K."/>
            <person name="Kamekura M."/>
            <person name="Usami R."/>
            <person name="Takaki Y."/>
            <person name="Hatada Y."/>
        </authorList>
    </citation>
    <scope>NUCLEOTIDE SEQUENCE [LARGE SCALE GENOMIC DNA]</scope>
    <source>
        <strain evidence="2 3">JCM 16109</strain>
    </source>
</reference>
<protein>
    <submittedName>
        <fullName evidence="2">Uncharacterized protein</fullName>
    </submittedName>
</protein>
<name>U3A495_9EURY</name>
<keyword evidence="3" id="KW-1185">Reference proteome</keyword>
<gene>
    <name evidence="2" type="ORF">MBEHAL_1219</name>
</gene>
<dbReference type="EMBL" id="BATA01000023">
    <property type="protein sequence ID" value="GAD52459.1"/>
    <property type="molecule type" value="Genomic_DNA"/>
</dbReference>
<sequence>MCPSSLAVALRVTGVTERRERRSVPPQRAPVEPDRRSELGRDFLDRGSDESMERGELVDGRGRGSRRIVKGERDRLPDELVGPVDGSQSLASSSDIPVRSSIASRTASFSPPSTSKRSRISAGLDSRSMCGSYSMFTPLSSECHLGL</sequence>
<feature type="compositionally biased region" description="Polar residues" evidence="1">
    <location>
        <begin position="86"/>
        <end position="115"/>
    </location>
</feature>
<organism evidence="2 3">
    <name type="scientific">Halarchaeum acidiphilum MH1-52-1</name>
    <dbReference type="NCBI Taxonomy" id="1261545"/>
    <lineage>
        <taxon>Archaea</taxon>
        <taxon>Methanobacteriati</taxon>
        <taxon>Methanobacteriota</taxon>
        <taxon>Stenosarchaea group</taxon>
        <taxon>Halobacteria</taxon>
        <taxon>Halobacteriales</taxon>
        <taxon>Halobacteriaceae</taxon>
    </lineage>
</organism>
<accession>U3A495</accession>